<proteinExistence type="predicted"/>
<protein>
    <submittedName>
        <fullName evidence="1">Uncharacterized protein</fullName>
    </submittedName>
</protein>
<comment type="caution">
    <text evidence="1">The sequence shown here is derived from an EMBL/GenBank/DDBJ whole genome shotgun (WGS) entry which is preliminary data.</text>
</comment>
<sequence length="68" mass="7907">MMVIKKHNGTTEHGTEYAVVVARTSKSILPARHTTFTTFLANVHENHTPIPPRKSWPLLQWLDHFFRL</sequence>
<dbReference type="AlphaFoldDB" id="A0A316D5Z5"/>
<gene>
    <name evidence="1" type="ORF">C7459_113102</name>
</gene>
<evidence type="ECO:0000313" key="1">
    <source>
        <dbReference type="EMBL" id="PWK09666.1"/>
    </source>
</evidence>
<reference evidence="1 2" key="1">
    <citation type="submission" date="2018-05" db="EMBL/GenBank/DDBJ databases">
        <title>Genomic Encyclopedia of Type Strains, Phase IV (KMG-IV): sequencing the most valuable type-strain genomes for metagenomic binning, comparative biology and taxonomic classification.</title>
        <authorList>
            <person name="Goeker M."/>
        </authorList>
    </citation>
    <scope>NUCLEOTIDE SEQUENCE [LARGE SCALE GENOMIC DNA]</scope>
    <source>
        <strain evidence="1 2">DSM 18773</strain>
    </source>
</reference>
<keyword evidence="2" id="KW-1185">Reference proteome</keyword>
<evidence type="ECO:0000313" key="2">
    <source>
        <dbReference type="Proteomes" id="UP000245634"/>
    </source>
</evidence>
<dbReference type="RefSeq" id="WP_109690170.1">
    <property type="nucleotide sequence ID" value="NZ_QGGL01000013.1"/>
</dbReference>
<organism evidence="1 2">
    <name type="scientific">Tumebacillus permanentifrigoris</name>
    <dbReference type="NCBI Taxonomy" id="378543"/>
    <lineage>
        <taxon>Bacteria</taxon>
        <taxon>Bacillati</taxon>
        <taxon>Bacillota</taxon>
        <taxon>Bacilli</taxon>
        <taxon>Bacillales</taxon>
        <taxon>Alicyclobacillaceae</taxon>
        <taxon>Tumebacillus</taxon>
    </lineage>
</organism>
<dbReference type="EMBL" id="QGGL01000013">
    <property type="protein sequence ID" value="PWK09666.1"/>
    <property type="molecule type" value="Genomic_DNA"/>
</dbReference>
<name>A0A316D5Z5_9BACL</name>
<dbReference type="Proteomes" id="UP000245634">
    <property type="component" value="Unassembled WGS sequence"/>
</dbReference>
<accession>A0A316D5Z5</accession>